<organism evidence="3 4">
    <name type="scientific">Dyella acidisoli</name>
    <dbReference type="NCBI Taxonomy" id="1867834"/>
    <lineage>
        <taxon>Bacteria</taxon>
        <taxon>Pseudomonadati</taxon>
        <taxon>Pseudomonadota</taxon>
        <taxon>Gammaproteobacteria</taxon>
        <taxon>Lysobacterales</taxon>
        <taxon>Rhodanobacteraceae</taxon>
        <taxon>Dyella</taxon>
    </lineage>
</organism>
<dbReference type="EMBL" id="BSOB01000001">
    <property type="protein sequence ID" value="GLQ91124.1"/>
    <property type="molecule type" value="Genomic_DNA"/>
</dbReference>
<evidence type="ECO:0000256" key="1">
    <source>
        <dbReference type="SAM" id="SignalP"/>
    </source>
</evidence>
<sequence length="136" mass="14522">MKASIIGAVTLLTIASVLAPDIGHAQQLQGTHRKELSRHNLSIPGYEELQLRVDIDPGKTAPNHKHPGEEIIYVIEGTLEYHLEGKSPVTLKAGDVLFVPTGVVHSATNVGQTNAAELGTYIVPIGKPLVEVVSPH</sequence>
<reference evidence="4" key="1">
    <citation type="journal article" date="2019" name="Int. J. Syst. Evol. Microbiol.">
        <title>The Global Catalogue of Microorganisms (GCM) 10K type strain sequencing project: providing services to taxonomists for standard genome sequencing and annotation.</title>
        <authorList>
            <consortium name="The Broad Institute Genomics Platform"/>
            <consortium name="The Broad Institute Genome Sequencing Center for Infectious Disease"/>
            <person name="Wu L."/>
            <person name="Ma J."/>
        </authorList>
    </citation>
    <scope>NUCLEOTIDE SEQUENCE [LARGE SCALE GENOMIC DNA]</scope>
    <source>
        <strain evidence="4">NBRC 111980</strain>
    </source>
</reference>
<accession>A0ABQ5XHG6</accession>
<dbReference type="Pfam" id="PF07883">
    <property type="entry name" value="Cupin_2"/>
    <property type="match status" value="1"/>
</dbReference>
<keyword evidence="1" id="KW-0732">Signal</keyword>
<dbReference type="Proteomes" id="UP001156670">
    <property type="component" value="Unassembled WGS sequence"/>
</dbReference>
<dbReference type="Gene3D" id="2.60.120.10">
    <property type="entry name" value="Jelly Rolls"/>
    <property type="match status" value="1"/>
</dbReference>
<evidence type="ECO:0000259" key="2">
    <source>
        <dbReference type="Pfam" id="PF07883"/>
    </source>
</evidence>
<feature type="signal peptide" evidence="1">
    <location>
        <begin position="1"/>
        <end position="19"/>
    </location>
</feature>
<dbReference type="PANTHER" id="PTHR38599">
    <property type="entry name" value="CUPIN DOMAIN PROTEIN (AFU_ORTHOLOGUE AFUA_3G13620)"/>
    <property type="match status" value="1"/>
</dbReference>
<gene>
    <name evidence="3" type="ORF">GCM10007901_00740</name>
</gene>
<keyword evidence="4" id="KW-1185">Reference proteome</keyword>
<dbReference type="InterPro" id="IPR014710">
    <property type="entry name" value="RmlC-like_jellyroll"/>
</dbReference>
<dbReference type="RefSeq" id="WP_284318903.1">
    <property type="nucleotide sequence ID" value="NZ_BSOB01000001.1"/>
</dbReference>
<dbReference type="InterPro" id="IPR011051">
    <property type="entry name" value="RmlC_Cupin_sf"/>
</dbReference>
<feature type="domain" description="Cupin type-2" evidence="2">
    <location>
        <begin position="52"/>
        <end position="116"/>
    </location>
</feature>
<proteinExistence type="predicted"/>
<feature type="chain" id="PRO_5047206251" evidence="1">
    <location>
        <begin position="20"/>
        <end position="136"/>
    </location>
</feature>
<dbReference type="InterPro" id="IPR013096">
    <property type="entry name" value="Cupin_2"/>
</dbReference>
<dbReference type="CDD" id="cd02235">
    <property type="entry name" value="cupin_BLL4011-like"/>
    <property type="match status" value="1"/>
</dbReference>
<protein>
    <submittedName>
        <fullName evidence="3">Cupin</fullName>
    </submittedName>
</protein>
<name>A0ABQ5XHG6_9GAMM</name>
<evidence type="ECO:0000313" key="4">
    <source>
        <dbReference type="Proteomes" id="UP001156670"/>
    </source>
</evidence>
<dbReference type="SUPFAM" id="SSF51182">
    <property type="entry name" value="RmlC-like cupins"/>
    <property type="match status" value="1"/>
</dbReference>
<dbReference type="PANTHER" id="PTHR38599:SF1">
    <property type="entry name" value="CUPIN DOMAIN PROTEIN (AFU_ORTHOLOGUE AFUA_3G13620)"/>
    <property type="match status" value="1"/>
</dbReference>
<evidence type="ECO:0000313" key="3">
    <source>
        <dbReference type="EMBL" id="GLQ91124.1"/>
    </source>
</evidence>
<comment type="caution">
    <text evidence="3">The sequence shown here is derived from an EMBL/GenBank/DDBJ whole genome shotgun (WGS) entry which is preliminary data.</text>
</comment>